<name>A0A1I5RE87_9BACT</name>
<dbReference type="Proteomes" id="UP000199031">
    <property type="component" value="Unassembled WGS sequence"/>
</dbReference>
<accession>A0A1I5RE87</accession>
<evidence type="ECO:0008006" key="3">
    <source>
        <dbReference type="Google" id="ProtNLM"/>
    </source>
</evidence>
<gene>
    <name evidence="1" type="ORF">SAMN05444277_101202</name>
</gene>
<sequence length="48" mass="5570">MKNLKRLFFDKEVVSQIRSAKVDANFLYNQLFAGKITMQEYLSAVKNA</sequence>
<evidence type="ECO:0000313" key="1">
    <source>
        <dbReference type="EMBL" id="SFP56657.1"/>
    </source>
</evidence>
<keyword evidence="2" id="KW-1185">Reference proteome</keyword>
<reference evidence="1 2" key="1">
    <citation type="submission" date="2016-10" db="EMBL/GenBank/DDBJ databases">
        <authorList>
            <person name="de Groot N.N."/>
        </authorList>
    </citation>
    <scope>NUCLEOTIDE SEQUENCE [LARGE SCALE GENOMIC DNA]</scope>
    <source>
        <strain evidence="1 2">DSM 28286</strain>
    </source>
</reference>
<protein>
    <recommendedName>
        <fullName evidence="3">Antitoxin VbhA domain-containing protein</fullName>
    </recommendedName>
</protein>
<dbReference type="RefSeq" id="WP_177191771.1">
    <property type="nucleotide sequence ID" value="NZ_FOXQ01000001.1"/>
</dbReference>
<organism evidence="1 2">
    <name type="scientific">Parafilimonas terrae</name>
    <dbReference type="NCBI Taxonomy" id="1465490"/>
    <lineage>
        <taxon>Bacteria</taxon>
        <taxon>Pseudomonadati</taxon>
        <taxon>Bacteroidota</taxon>
        <taxon>Chitinophagia</taxon>
        <taxon>Chitinophagales</taxon>
        <taxon>Chitinophagaceae</taxon>
        <taxon>Parafilimonas</taxon>
    </lineage>
</organism>
<dbReference type="EMBL" id="FOXQ01000001">
    <property type="protein sequence ID" value="SFP56657.1"/>
    <property type="molecule type" value="Genomic_DNA"/>
</dbReference>
<proteinExistence type="predicted"/>
<evidence type="ECO:0000313" key="2">
    <source>
        <dbReference type="Proteomes" id="UP000199031"/>
    </source>
</evidence>
<dbReference type="AlphaFoldDB" id="A0A1I5RE87"/>